<protein>
    <submittedName>
        <fullName evidence="1">Uncharacterized protein</fullName>
    </submittedName>
</protein>
<feature type="non-terminal residue" evidence="1">
    <location>
        <position position="1"/>
    </location>
</feature>
<reference evidence="1" key="1">
    <citation type="journal article" date="2014" name="Front. Microbiol.">
        <title>High frequency of phylogenetically diverse reductive dehalogenase-homologous genes in deep subseafloor sedimentary metagenomes.</title>
        <authorList>
            <person name="Kawai M."/>
            <person name="Futagami T."/>
            <person name="Toyoda A."/>
            <person name="Takaki Y."/>
            <person name="Nishi S."/>
            <person name="Hori S."/>
            <person name="Arai W."/>
            <person name="Tsubouchi T."/>
            <person name="Morono Y."/>
            <person name="Uchiyama I."/>
            <person name="Ito T."/>
            <person name="Fujiyama A."/>
            <person name="Inagaki F."/>
            <person name="Takami H."/>
        </authorList>
    </citation>
    <scope>NUCLEOTIDE SEQUENCE</scope>
    <source>
        <strain evidence="1">Expedition CK06-06</strain>
    </source>
</reference>
<evidence type="ECO:0000313" key="1">
    <source>
        <dbReference type="EMBL" id="GAH88977.1"/>
    </source>
</evidence>
<dbReference type="EMBL" id="BARU01037593">
    <property type="protein sequence ID" value="GAH88977.1"/>
    <property type="molecule type" value="Genomic_DNA"/>
</dbReference>
<comment type="caution">
    <text evidence="1">The sequence shown here is derived from an EMBL/GenBank/DDBJ whole genome shotgun (WGS) entry which is preliminary data.</text>
</comment>
<accession>X1J4U5</accession>
<dbReference type="AlphaFoldDB" id="X1J4U5"/>
<sequence>FNPKAQCGIDGRLLNPKLSKLLKKARLINPRIAWDGPYTQWKSIKAQIDMLADAGYKPKDIYVFMIYNYDLDYYEMKKKLGRCKKWGVQIADCRFRPLDQTFDNYNPRRKQTIADYHIHPNWTDRQVKLFRRSVREQNIVIRHGFSFYSRELERLGGGK</sequence>
<gene>
    <name evidence="1" type="ORF">S03H2_58539</name>
</gene>
<proteinExistence type="predicted"/>
<name>X1J4U5_9ZZZZ</name>
<organism evidence="1">
    <name type="scientific">marine sediment metagenome</name>
    <dbReference type="NCBI Taxonomy" id="412755"/>
    <lineage>
        <taxon>unclassified sequences</taxon>
        <taxon>metagenomes</taxon>
        <taxon>ecological metagenomes</taxon>
    </lineage>
</organism>